<sequence length="107" mass="11852">MPEMVTVTDADFDKVVREDGSDKPVLVYFWADWAGPCRHFTPIVKEIAEGRHDIVVAGAHADDNPKAVEKFEVRGIPTVLLFQGGQRVSGLNGAVPKKEIERLLPQQ</sequence>
<dbReference type="RefSeq" id="WP_102928666.1">
    <property type="nucleotide sequence ID" value="NZ_JBITPR010000057.1"/>
</dbReference>
<dbReference type="InterPro" id="IPR013766">
    <property type="entry name" value="Thioredoxin_domain"/>
</dbReference>
<evidence type="ECO:0000256" key="5">
    <source>
        <dbReference type="ARBA" id="ARBA00023284"/>
    </source>
</evidence>
<keyword evidence="5" id="KW-0676">Redox-active center</keyword>
<dbReference type="PIRSF" id="PIRSF000077">
    <property type="entry name" value="Thioredoxin"/>
    <property type="match status" value="1"/>
</dbReference>
<evidence type="ECO:0000256" key="4">
    <source>
        <dbReference type="ARBA" id="ARBA00023157"/>
    </source>
</evidence>
<dbReference type="InterPro" id="IPR036249">
    <property type="entry name" value="Thioredoxin-like_sf"/>
</dbReference>
<keyword evidence="3" id="KW-0249">Electron transport</keyword>
<dbReference type="PROSITE" id="PS51352">
    <property type="entry name" value="THIOREDOXIN_2"/>
    <property type="match status" value="1"/>
</dbReference>
<evidence type="ECO:0000256" key="1">
    <source>
        <dbReference type="ARBA" id="ARBA00008987"/>
    </source>
</evidence>
<dbReference type="EMBL" id="JBITPR010000057">
    <property type="protein sequence ID" value="MFI7875012.1"/>
    <property type="molecule type" value="Genomic_DNA"/>
</dbReference>
<evidence type="ECO:0000259" key="7">
    <source>
        <dbReference type="PROSITE" id="PS51352"/>
    </source>
</evidence>
<name>A0ABW8BIX8_9ACTN</name>
<proteinExistence type="inferred from homology"/>
<dbReference type="SUPFAM" id="SSF52833">
    <property type="entry name" value="Thioredoxin-like"/>
    <property type="match status" value="1"/>
</dbReference>
<accession>A0ABW8BIX8</accession>
<feature type="domain" description="Thioredoxin" evidence="7">
    <location>
        <begin position="1"/>
        <end position="107"/>
    </location>
</feature>
<dbReference type="CDD" id="cd02947">
    <property type="entry name" value="TRX_family"/>
    <property type="match status" value="1"/>
</dbReference>
<gene>
    <name evidence="8" type="ORF">AB4829_31035</name>
</gene>
<dbReference type="Gene3D" id="3.40.30.10">
    <property type="entry name" value="Glutaredoxin"/>
    <property type="match status" value="1"/>
</dbReference>
<dbReference type="PRINTS" id="PR00421">
    <property type="entry name" value="THIOREDOXIN"/>
</dbReference>
<comment type="caution">
    <text evidence="8">The sequence shown here is derived from an EMBL/GenBank/DDBJ whole genome shotgun (WGS) entry which is preliminary data.</text>
</comment>
<comment type="similarity">
    <text evidence="1 6">Belongs to the thioredoxin family.</text>
</comment>
<evidence type="ECO:0000313" key="8">
    <source>
        <dbReference type="EMBL" id="MFI7875012.1"/>
    </source>
</evidence>
<organism evidence="8 9">
    <name type="scientific">Streptomyces salinarius</name>
    <dbReference type="NCBI Taxonomy" id="2762598"/>
    <lineage>
        <taxon>Bacteria</taxon>
        <taxon>Bacillati</taxon>
        <taxon>Actinomycetota</taxon>
        <taxon>Actinomycetes</taxon>
        <taxon>Kitasatosporales</taxon>
        <taxon>Streptomycetaceae</taxon>
        <taxon>Streptomyces</taxon>
    </lineage>
</organism>
<dbReference type="PANTHER" id="PTHR45663:SF11">
    <property type="entry name" value="GEO12009P1"/>
    <property type="match status" value="1"/>
</dbReference>
<protein>
    <recommendedName>
        <fullName evidence="6">Thioredoxin</fullName>
    </recommendedName>
</protein>
<dbReference type="PANTHER" id="PTHR45663">
    <property type="entry name" value="GEO12009P1"/>
    <property type="match status" value="1"/>
</dbReference>
<dbReference type="Pfam" id="PF00085">
    <property type="entry name" value="Thioredoxin"/>
    <property type="match status" value="1"/>
</dbReference>
<dbReference type="Proteomes" id="UP001614264">
    <property type="component" value="Unassembled WGS sequence"/>
</dbReference>
<evidence type="ECO:0000256" key="2">
    <source>
        <dbReference type="ARBA" id="ARBA00022448"/>
    </source>
</evidence>
<keyword evidence="4" id="KW-1015">Disulfide bond</keyword>
<evidence type="ECO:0000256" key="3">
    <source>
        <dbReference type="ARBA" id="ARBA00022982"/>
    </source>
</evidence>
<dbReference type="InterPro" id="IPR005746">
    <property type="entry name" value="Thioredoxin"/>
</dbReference>
<keyword evidence="2" id="KW-0813">Transport</keyword>
<evidence type="ECO:0000256" key="6">
    <source>
        <dbReference type="PIRNR" id="PIRNR000077"/>
    </source>
</evidence>
<reference evidence="8 9" key="1">
    <citation type="submission" date="2024-07" db="EMBL/GenBank/DDBJ databases">
        <title>Whole genome sequencing of Prodigiosin pigment-producing Streptomyces salinarius isolated from rhizosphere soil of Arachis hypogaea.</title>
        <authorList>
            <person name="Vidhya A."/>
            <person name="Ramya S."/>
        </authorList>
    </citation>
    <scope>NUCLEOTIDE SEQUENCE [LARGE SCALE GENOMIC DNA]</scope>
    <source>
        <strain evidence="8 9">VRMG2420</strain>
    </source>
</reference>
<evidence type="ECO:0000313" key="9">
    <source>
        <dbReference type="Proteomes" id="UP001614264"/>
    </source>
</evidence>
<keyword evidence="9" id="KW-1185">Reference proteome</keyword>